<dbReference type="OrthoDB" id="124041at2759"/>
<proteinExistence type="inferred from homology"/>
<protein>
    <recommendedName>
        <fullName evidence="4">Ribonuclease P protein subunit p29</fullName>
    </recommendedName>
</protein>
<dbReference type="InterPro" id="IPR002730">
    <property type="entry name" value="Rpp29/RNP1"/>
</dbReference>
<evidence type="ECO:0000256" key="3">
    <source>
        <dbReference type="ARBA" id="ARBA00006181"/>
    </source>
</evidence>
<dbReference type="GO" id="GO:0033204">
    <property type="term" value="F:ribonuclease P RNA binding"/>
    <property type="evidence" value="ECO:0007669"/>
    <property type="project" value="InterPro"/>
</dbReference>
<evidence type="ECO:0000313" key="7">
    <source>
        <dbReference type="Proteomes" id="UP000053097"/>
    </source>
</evidence>
<evidence type="ECO:0000313" key="6">
    <source>
        <dbReference type="EMBL" id="EZA58718.1"/>
    </source>
</evidence>
<evidence type="ECO:0000256" key="5">
    <source>
        <dbReference type="ARBA" id="ARBA00046486"/>
    </source>
</evidence>
<dbReference type="OMA" id="TFRVCGM"/>
<dbReference type="GO" id="GO:0030677">
    <property type="term" value="C:ribonuclease P complex"/>
    <property type="evidence" value="ECO:0007669"/>
    <property type="project" value="InterPro"/>
</dbReference>
<dbReference type="InterPro" id="IPR036980">
    <property type="entry name" value="RNase_P/MRP_Rpp29_sf"/>
</dbReference>
<evidence type="ECO:0000256" key="4">
    <source>
        <dbReference type="ARBA" id="ARBA00016225"/>
    </source>
</evidence>
<reference evidence="6 7" key="1">
    <citation type="journal article" date="2014" name="Curr. Biol.">
        <title>The genome of the clonal raider ant Cerapachys biroi.</title>
        <authorList>
            <person name="Oxley P.R."/>
            <person name="Ji L."/>
            <person name="Fetter-Pruneda I."/>
            <person name="McKenzie S.K."/>
            <person name="Li C."/>
            <person name="Hu H."/>
            <person name="Zhang G."/>
            <person name="Kronauer D.J."/>
        </authorList>
    </citation>
    <scope>NUCLEOTIDE SEQUENCE [LARGE SCALE GENOMIC DNA]</scope>
</reference>
<gene>
    <name evidence="6" type="ORF">X777_14887</name>
</gene>
<comment type="similarity">
    <text evidence="3">Belongs to the eukaryotic/archaeal RNase P protein component 1 family.</text>
</comment>
<dbReference type="Pfam" id="PF01868">
    <property type="entry name" value="RNase_P-MRP_p29"/>
    <property type="match status" value="1"/>
</dbReference>
<dbReference type="GO" id="GO:0005634">
    <property type="term" value="C:nucleus"/>
    <property type="evidence" value="ECO:0007669"/>
    <property type="project" value="UniProtKB-SubCell"/>
</dbReference>
<sequence>MSDYADLCSPLPNITSASDVPICQNREQGVVNFLQNMLPSSDCKQIPDELRKTFIFSKFKIKRKRKTDCKSTFLSTRRTKHGPSMSASDILSKKQLKYSEVYPLNQLWLDYMRDLLGVTSFAGIPKSPEDSNWESVNQQLMRADFHGANITIHKSRCASLVGLTGIIIQDTKRTFKICGTDDSIRTIPKDLVIICIHMGNGVTLKVYGKHLAVRPVERAVKKFRTVGLTRL</sequence>
<evidence type="ECO:0000256" key="1">
    <source>
        <dbReference type="ARBA" id="ARBA00002435"/>
    </source>
</evidence>
<dbReference type="AlphaFoldDB" id="A0A026WS01"/>
<accession>A0A026WS01</accession>
<keyword evidence="7" id="KW-1185">Reference proteome</keyword>
<dbReference type="GO" id="GO:0006364">
    <property type="term" value="P:rRNA processing"/>
    <property type="evidence" value="ECO:0007669"/>
    <property type="project" value="TreeGrafter"/>
</dbReference>
<comment type="subcellular location">
    <subcellularLocation>
        <location evidence="2">Nucleus</location>
    </subcellularLocation>
</comment>
<dbReference type="SUPFAM" id="SSF101744">
    <property type="entry name" value="Rof/RNase P subunit-like"/>
    <property type="match status" value="1"/>
</dbReference>
<comment type="subunit">
    <text evidence="5">Component of nuclear RNase P and RNase MRP ribonucleoproteins. RNase P consists of a catalytic RNA moiety and 10 different protein chains; POP1, POP4, POP5, POP7, RPP14, RPP21, RPP25, RPP30, RPP38 and RPP40. Within the RNase P complex, POP1, POP7 and RPP25 form the 'finger' subcomplex, POP5, RPP14, RPP40 and homodimeric RPP30 form the 'palm' subcomplex, and RPP21, POP4 and RPP38 form the 'wrist' subcomplex. All subunits of the RNase P complex interact with the catalytic RNA. Several subunits of RNase P are also part of the RNase MRP complex. RNase MRP consists of a catalytic RNA moiety and about 8 protein subunits; POP1, POP7, RPP25, RPP30, RPP38, RPP40 and possibly also POP4 and POP5.</text>
</comment>
<evidence type="ECO:0000256" key="2">
    <source>
        <dbReference type="ARBA" id="ARBA00004123"/>
    </source>
</evidence>
<dbReference type="GO" id="GO:0001682">
    <property type="term" value="P:tRNA 5'-leader removal"/>
    <property type="evidence" value="ECO:0007669"/>
    <property type="project" value="InterPro"/>
</dbReference>
<organism evidence="6 7">
    <name type="scientific">Ooceraea biroi</name>
    <name type="common">Clonal raider ant</name>
    <name type="synonym">Cerapachys biroi</name>
    <dbReference type="NCBI Taxonomy" id="2015173"/>
    <lineage>
        <taxon>Eukaryota</taxon>
        <taxon>Metazoa</taxon>
        <taxon>Ecdysozoa</taxon>
        <taxon>Arthropoda</taxon>
        <taxon>Hexapoda</taxon>
        <taxon>Insecta</taxon>
        <taxon>Pterygota</taxon>
        <taxon>Neoptera</taxon>
        <taxon>Endopterygota</taxon>
        <taxon>Hymenoptera</taxon>
        <taxon>Apocrita</taxon>
        <taxon>Aculeata</taxon>
        <taxon>Formicoidea</taxon>
        <taxon>Formicidae</taxon>
        <taxon>Dorylinae</taxon>
        <taxon>Ooceraea</taxon>
    </lineage>
</organism>
<dbReference type="GO" id="GO:0000172">
    <property type="term" value="C:ribonuclease MRP complex"/>
    <property type="evidence" value="ECO:0007669"/>
    <property type="project" value="InterPro"/>
</dbReference>
<dbReference type="InterPro" id="IPR023534">
    <property type="entry name" value="Rof/RNase_P-like"/>
</dbReference>
<dbReference type="Proteomes" id="UP000053097">
    <property type="component" value="Unassembled WGS sequence"/>
</dbReference>
<dbReference type="PANTHER" id="PTHR13348:SF0">
    <property type="entry name" value="RIBONUCLEASE P PROTEIN SUBUNIT P29"/>
    <property type="match status" value="1"/>
</dbReference>
<dbReference type="EMBL" id="KK107119">
    <property type="protein sequence ID" value="EZA58718.1"/>
    <property type="molecule type" value="Genomic_DNA"/>
</dbReference>
<dbReference type="Gene3D" id="2.30.30.210">
    <property type="entry name" value="Ribonuclease P/MRP, subunit p29"/>
    <property type="match status" value="1"/>
</dbReference>
<dbReference type="InterPro" id="IPR016848">
    <property type="entry name" value="RNase_P/MRP_Rpp29-subunit"/>
</dbReference>
<dbReference type="STRING" id="2015173.A0A026WS01"/>
<comment type="function">
    <text evidence="1">Component of ribonuclease P, a ribonucleoprotein complex that generates mature tRNA molecules by cleaving their 5'-ends.</text>
</comment>
<dbReference type="SMART" id="SM00538">
    <property type="entry name" value="POP4"/>
    <property type="match status" value="1"/>
</dbReference>
<dbReference type="PANTHER" id="PTHR13348">
    <property type="entry name" value="RIBONUCLEASE P SUBUNIT P29"/>
    <property type="match status" value="1"/>
</dbReference>
<name>A0A026WS01_OOCBI</name>